<evidence type="ECO:0000313" key="1">
    <source>
        <dbReference type="EMBL" id="MBA2882933.1"/>
    </source>
</evidence>
<evidence type="ECO:0000313" key="2">
    <source>
        <dbReference type="Proteomes" id="UP000525298"/>
    </source>
</evidence>
<comment type="caution">
    <text evidence="1">The sequence shown here is derived from an EMBL/GenBank/DDBJ whole genome shotgun (WGS) entry which is preliminary data.</text>
</comment>
<dbReference type="Gene3D" id="3.40.50.12370">
    <property type="match status" value="1"/>
</dbReference>
<dbReference type="EMBL" id="JACDUS010000014">
    <property type="protein sequence ID" value="MBA2882933.1"/>
    <property type="molecule type" value="Genomic_DNA"/>
</dbReference>
<organism evidence="1 2">
    <name type="scientific">Desulfosalsimonas propionicica</name>
    <dbReference type="NCBI Taxonomy" id="332175"/>
    <lineage>
        <taxon>Bacteria</taxon>
        <taxon>Pseudomonadati</taxon>
        <taxon>Thermodesulfobacteriota</taxon>
        <taxon>Desulfobacteria</taxon>
        <taxon>Desulfobacterales</taxon>
        <taxon>Desulfosalsimonadaceae</taxon>
        <taxon>Desulfosalsimonas</taxon>
    </lineage>
</organism>
<proteinExistence type="predicted"/>
<dbReference type="RefSeq" id="WP_181552550.1">
    <property type="nucleotide sequence ID" value="NZ_JACDUS010000014.1"/>
</dbReference>
<dbReference type="Proteomes" id="UP000525298">
    <property type="component" value="Unassembled WGS sequence"/>
</dbReference>
<keyword evidence="2" id="KW-1185">Reference proteome</keyword>
<name>A0A7W0HM34_9BACT</name>
<protein>
    <recommendedName>
        <fullName evidence="3">Universal stress protein</fullName>
    </recommendedName>
</protein>
<dbReference type="SUPFAM" id="SSF52402">
    <property type="entry name" value="Adenine nucleotide alpha hydrolases-like"/>
    <property type="match status" value="1"/>
</dbReference>
<evidence type="ECO:0008006" key="3">
    <source>
        <dbReference type="Google" id="ProtNLM"/>
    </source>
</evidence>
<reference evidence="1 2" key="1">
    <citation type="submission" date="2020-07" db="EMBL/GenBank/DDBJ databases">
        <title>Genomic Encyclopedia of Type Strains, Phase IV (KMG-IV): sequencing the most valuable type-strain genomes for metagenomic binning, comparative biology and taxonomic classification.</title>
        <authorList>
            <person name="Goeker M."/>
        </authorList>
    </citation>
    <scope>NUCLEOTIDE SEQUENCE [LARGE SCALE GENOMIC DNA]</scope>
    <source>
        <strain evidence="1 2">DSM 17721</strain>
    </source>
</reference>
<sequence length="273" mass="30162">MVKALIPISVNLESSIALRYAQHLSRWIDLRIHDIHVIDSDRAGPMPAAQGWVRNKWEKALTENAEKEISQFLAMENLDLKRTRSTEVVQGDRTEKLLEKVISGAYKLFIEGALPAFDPSDFYSLLGSTLYRSLPCPALVVKNPVILDKTVILMDPKDEQTPVSTYLKIFAGSGIETDIAVYTITDGDELLVRDDGDQPAWIDEVAKTITAQSAAVGKTTRIEGPSAKIAGHLRGYGLVAASVPRNPMRQKPKLEILARLPNPVLICWSETST</sequence>
<dbReference type="AlphaFoldDB" id="A0A7W0HM34"/>
<accession>A0A7W0HM34</accession>
<gene>
    <name evidence="1" type="ORF">HNR65_003289</name>
</gene>